<keyword evidence="2" id="KW-0812">Transmembrane</keyword>
<keyword evidence="5" id="KW-1185">Reference proteome</keyword>
<dbReference type="RefSeq" id="WP_190615459.1">
    <property type="nucleotide sequence ID" value="NZ_AP018712.1"/>
</dbReference>
<accession>A0A7G1GAA1</accession>
<keyword evidence="2" id="KW-1133">Transmembrane helix</keyword>
<proteinExistence type="predicted"/>
<dbReference type="Gene3D" id="3.30.9.10">
    <property type="entry name" value="D-Amino Acid Oxidase, subunit A, domain 2"/>
    <property type="match status" value="1"/>
</dbReference>
<sequence length="376" mass="42119">MMNKAYVVIIGGGVTGCSIAYNLAKKGIKDIIVLERKYLSYGATGRCGAGIRQQWGTHQNCILSTESIKIFENMNEILQTKRDIELKQKGYLLLAYSEKELKQFKKNIEIQHEHNIPSTLVTPEEAKEIVPMLNTENIIGGAFCPTDGHANPFLVNQAYADAAKRLGVKFIKAEALGIKKKESKIIGVETNKGFIETTRVVNAAGSWSKEIGSMVGIDLPVYSEVHEILATEPVKPILNPMVMSFSHNFYCQQTPHGSFIMGMSPIEKVKDVSWQFLERMTKKISTLLPPTKNLRIVRQWSGYYNISPDKQPIVCESEEIEGFYMAIGFSGHGFMLSPAVGILMSNIILKEKLQWDVTLDIGRFKRKEIIEEPSVV</sequence>
<dbReference type="Pfam" id="PF01266">
    <property type="entry name" value="DAO"/>
    <property type="match status" value="1"/>
</dbReference>
<reference evidence="4 5" key="1">
    <citation type="submission" date="2018-06" db="EMBL/GenBank/DDBJ databases">
        <title>Genome sequencing of Oceanotoga sp. sy52.</title>
        <authorList>
            <person name="Mori K."/>
        </authorList>
    </citation>
    <scope>NUCLEOTIDE SEQUENCE [LARGE SCALE GENOMIC DNA]</scope>
    <source>
        <strain evidence="5">sy52</strain>
    </source>
</reference>
<dbReference type="InterPro" id="IPR036188">
    <property type="entry name" value="FAD/NAD-bd_sf"/>
</dbReference>
<dbReference type="InParanoid" id="A0A7G1GAA1"/>
<name>A0A7G1GAA1_9BACT</name>
<organism evidence="4 5">
    <name type="scientific">Tepiditoga spiralis</name>
    <dbReference type="NCBI Taxonomy" id="2108365"/>
    <lineage>
        <taxon>Bacteria</taxon>
        <taxon>Thermotogati</taxon>
        <taxon>Thermotogota</taxon>
        <taxon>Thermotogae</taxon>
        <taxon>Petrotogales</taxon>
        <taxon>Petrotogaceae</taxon>
        <taxon>Tepiditoga</taxon>
    </lineage>
</organism>
<protein>
    <submittedName>
        <fullName evidence="4">FAD-dependent oxidoreductase</fullName>
    </submittedName>
</protein>
<evidence type="ECO:0000259" key="3">
    <source>
        <dbReference type="Pfam" id="PF01266"/>
    </source>
</evidence>
<dbReference type="Proteomes" id="UP000516361">
    <property type="component" value="Chromosome"/>
</dbReference>
<gene>
    <name evidence="4" type="ORF">OSSY52_04900</name>
</gene>
<dbReference type="GO" id="GO:0016491">
    <property type="term" value="F:oxidoreductase activity"/>
    <property type="evidence" value="ECO:0007669"/>
    <property type="project" value="UniProtKB-KW"/>
</dbReference>
<dbReference type="KEGG" id="ocy:OSSY52_04900"/>
<evidence type="ECO:0000256" key="2">
    <source>
        <dbReference type="SAM" id="Phobius"/>
    </source>
</evidence>
<feature type="transmembrane region" description="Helical" evidence="2">
    <location>
        <begin position="6"/>
        <end position="24"/>
    </location>
</feature>
<keyword evidence="2" id="KW-0472">Membrane</keyword>
<dbReference type="SUPFAM" id="SSF51905">
    <property type="entry name" value="FAD/NAD(P)-binding domain"/>
    <property type="match status" value="1"/>
</dbReference>
<dbReference type="PANTHER" id="PTHR13847:SF287">
    <property type="entry name" value="FAD-DEPENDENT OXIDOREDUCTASE DOMAIN-CONTAINING PROTEIN 1"/>
    <property type="match status" value="1"/>
</dbReference>
<evidence type="ECO:0000313" key="5">
    <source>
        <dbReference type="Proteomes" id="UP000516361"/>
    </source>
</evidence>
<keyword evidence="1" id="KW-0560">Oxidoreductase</keyword>
<dbReference type="InterPro" id="IPR006076">
    <property type="entry name" value="FAD-dep_OxRdtase"/>
</dbReference>
<dbReference type="GO" id="GO:0005737">
    <property type="term" value="C:cytoplasm"/>
    <property type="evidence" value="ECO:0007669"/>
    <property type="project" value="TreeGrafter"/>
</dbReference>
<dbReference type="FunCoup" id="A0A7G1GAA1">
    <property type="interactions" value="302"/>
</dbReference>
<dbReference type="EMBL" id="AP018712">
    <property type="protein sequence ID" value="BBE30349.1"/>
    <property type="molecule type" value="Genomic_DNA"/>
</dbReference>
<dbReference type="Gene3D" id="3.50.50.60">
    <property type="entry name" value="FAD/NAD(P)-binding domain"/>
    <property type="match status" value="1"/>
</dbReference>
<dbReference type="PROSITE" id="PS51257">
    <property type="entry name" value="PROKAR_LIPOPROTEIN"/>
    <property type="match status" value="1"/>
</dbReference>
<evidence type="ECO:0000313" key="4">
    <source>
        <dbReference type="EMBL" id="BBE30349.1"/>
    </source>
</evidence>
<dbReference type="PANTHER" id="PTHR13847">
    <property type="entry name" value="SARCOSINE DEHYDROGENASE-RELATED"/>
    <property type="match status" value="1"/>
</dbReference>
<dbReference type="AlphaFoldDB" id="A0A7G1GAA1"/>
<evidence type="ECO:0000256" key="1">
    <source>
        <dbReference type="ARBA" id="ARBA00023002"/>
    </source>
</evidence>
<feature type="domain" description="FAD dependent oxidoreductase" evidence="3">
    <location>
        <begin position="7"/>
        <end position="345"/>
    </location>
</feature>